<dbReference type="InterPro" id="IPR037588">
    <property type="entry name" value="MLST8"/>
</dbReference>
<comment type="similarity">
    <text evidence="1 5">Belongs to the WD repeat LST8 family.</text>
</comment>
<evidence type="ECO:0000313" key="12">
    <source>
        <dbReference type="EMBL" id="CAF3756611.1"/>
    </source>
</evidence>
<dbReference type="EMBL" id="CAJNRG010005336">
    <property type="protein sequence ID" value="CAF2075306.1"/>
    <property type="molecule type" value="Genomic_DNA"/>
</dbReference>
<dbReference type="EMBL" id="CAJOBJ010056222">
    <property type="protein sequence ID" value="CAF4397822.1"/>
    <property type="molecule type" value="Genomic_DNA"/>
</dbReference>
<evidence type="ECO:0000313" key="11">
    <source>
        <dbReference type="EMBL" id="CAF2130671.1"/>
    </source>
</evidence>
<evidence type="ECO:0000313" key="10">
    <source>
        <dbReference type="EMBL" id="CAF2075306.1"/>
    </source>
</evidence>
<evidence type="ECO:0000313" key="8">
    <source>
        <dbReference type="EMBL" id="CAF1558372.1"/>
    </source>
</evidence>
<evidence type="ECO:0000313" key="14">
    <source>
        <dbReference type="EMBL" id="CAF4397822.1"/>
    </source>
</evidence>
<dbReference type="Pfam" id="PF12894">
    <property type="entry name" value="ANAPC4_WD40"/>
    <property type="match status" value="1"/>
</dbReference>
<feature type="domain" description="Anaphase-promoting complex subunit 4-like WD40" evidence="6">
    <location>
        <begin position="229"/>
        <end position="316"/>
    </location>
</feature>
<dbReference type="InterPro" id="IPR036322">
    <property type="entry name" value="WD40_repeat_dom_sf"/>
</dbReference>
<name>A0A818YMY9_9BILA</name>
<dbReference type="Proteomes" id="UP000663855">
    <property type="component" value="Unassembled WGS sequence"/>
</dbReference>
<keyword evidence="18" id="KW-1185">Reference proteome</keyword>
<dbReference type="EMBL" id="CAJOBF010000138">
    <property type="protein sequence ID" value="CAF3756611.1"/>
    <property type="molecule type" value="Genomic_DNA"/>
</dbReference>
<evidence type="ECO:0000313" key="15">
    <source>
        <dbReference type="EMBL" id="CAF4461503.1"/>
    </source>
</evidence>
<dbReference type="Proteomes" id="UP000676336">
    <property type="component" value="Unassembled WGS sequence"/>
</dbReference>
<evidence type="ECO:0000256" key="5">
    <source>
        <dbReference type="RuleBase" id="RU369068"/>
    </source>
</evidence>
<dbReference type="GO" id="GO:0032956">
    <property type="term" value="P:regulation of actin cytoskeleton organization"/>
    <property type="evidence" value="ECO:0007669"/>
    <property type="project" value="TreeGrafter"/>
</dbReference>
<dbReference type="GO" id="GO:0031929">
    <property type="term" value="P:TOR signaling"/>
    <property type="evidence" value="ECO:0007669"/>
    <property type="project" value="UniProtKB-UniRule"/>
</dbReference>
<dbReference type="PANTHER" id="PTHR19842:SF0">
    <property type="entry name" value="TARGET OF RAPAMYCIN COMPLEX SUBUNIT LST8"/>
    <property type="match status" value="1"/>
</dbReference>
<feature type="repeat" description="WD" evidence="4">
    <location>
        <begin position="126"/>
        <end position="154"/>
    </location>
</feature>
<evidence type="ECO:0000313" key="18">
    <source>
        <dbReference type="Proteomes" id="UP000663866"/>
    </source>
</evidence>
<organism evidence="12 17">
    <name type="scientific">Rotaria magnacalcarata</name>
    <dbReference type="NCBI Taxonomy" id="392030"/>
    <lineage>
        <taxon>Eukaryota</taxon>
        <taxon>Metazoa</taxon>
        <taxon>Spiralia</taxon>
        <taxon>Gnathifera</taxon>
        <taxon>Rotifera</taxon>
        <taxon>Eurotatoria</taxon>
        <taxon>Bdelloidea</taxon>
        <taxon>Philodinida</taxon>
        <taxon>Philodinidae</taxon>
        <taxon>Rotaria</taxon>
    </lineage>
</organism>
<evidence type="ECO:0000313" key="13">
    <source>
        <dbReference type="EMBL" id="CAF4228794.1"/>
    </source>
</evidence>
<keyword evidence="3 5" id="KW-0677">Repeat</keyword>
<dbReference type="PROSITE" id="PS00678">
    <property type="entry name" value="WD_REPEATS_1"/>
    <property type="match status" value="1"/>
</dbReference>
<dbReference type="InterPro" id="IPR001680">
    <property type="entry name" value="WD40_rpt"/>
</dbReference>
<evidence type="ECO:0000259" key="6">
    <source>
        <dbReference type="Pfam" id="PF12894"/>
    </source>
</evidence>
<dbReference type="Proteomes" id="UP000663834">
    <property type="component" value="Unassembled WGS sequence"/>
</dbReference>
<dbReference type="Pfam" id="PF00400">
    <property type="entry name" value="WD40"/>
    <property type="match status" value="4"/>
</dbReference>
<evidence type="ECO:0000256" key="1">
    <source>
        <dbReference type="ARBA" id="ARBA00009890"/>
    </source>
</evidence>
<dbReference type="PROSITE" id="PS50294">
    <property type="entry name" value="WD_REPEATS_REGION"/>
    <property type="match status" value="2"/>
</dbReference>
<comment type="subunit">
    <text evidence="5">Part of TORC1 complex. Part of the TORC2 complex.</text>
</comment>
<dbReference type="Gene3D" id="2.130.10.10">
    <property type="entry name" value="YVTN repeat-like/Quinoprotein amine dehydrogenase"/>
    <property type="match status" value="1"/>
</dbReference>
<protein>
    <recommendedName>
        <fullName evidence="5">Target of rapamycin complex subunit lst8</fullName>
        <shortName evidence="5">TORC subunit lst8</shortName>
    </recommendedName>
</protein>
<evidence type="ECO:0000313" key="17">
    <source>
        <dbReference type="Proteomes" id="UP000663842"/>
    </source>
</evidence>
<dbReference type="InterPro" id="IPR015943">
    <property type="entry name" value="WD40/YVTN_repeat-like_dom_sf"/>
</dbReference>
<dbReference type="EMBL" id="CAJOBH010068773">
    <property type="protein sequence ID" value="CAF4461503.1"/>
    <property type="molecule type" value="Genomic_DNA"/>
</dbReference>
<dbReference type="EMBL" id="CAJNOV010014684">
    <property type="protein sequence ID" value="CAF1558372.1"/>
    <property type="molecule type" value="Genomic_DNA"/>
</dbReference>
<dbReference type="AlphaFoldDB" id="A0A818YMY9"/>
<dbReference type="EMBL" id="CAJNRF010011366">
    <property type="protein sequence ID" value="CAF2130671.1"/>
    <property type="molecule type" value="Genomic_DNA"/>
</dbReference>
<dbReference type="Proteomes" id="UP000681720">
    <property type="component" value="Unassembled WGS sequence"/>
</dbReference>
<feature type="repeat" description="WD" evidence="4">
    <location>
        <begin position="217"/>
        <end position="258"/>
    </location>
</feature>
<dbReference type="PRINTS" id="PR00320">
    <property type="entry name" value="GPROTEINBRPT"/>
</dbReference>
<dbReference type="SUPFAM" id="SSF50978">
    <property type="entry name" value="WD40 repeat-like"/>
    <property type="match status" value="1"/>
</dbReference>
<dbReference type="Proteomes" id="UP000663866">
    <property type="component" value="Unassembled WGS sequence"/>
</dbReference>
<evidence type="ECO:0000256" key="2">
    <source>
        <dbReference type="ARBA" id="ARBA00022574"/>
    </source>
</evidence>
<evidence type="ECO:0000313" key="16">
    <source>
        <dbReference type="EMBL" id="CAF4472930.1"/>
    </source>
</evidence>
<dbReference type="SMART" id="SM00320">
    <property type="entry name" value="WD40"/>
    <property type="match status" value="6"/>
</dbReference>
<feature type="repeat" description="WD" evidence="4">
    <location>
        <begin position="1"/>
        <end position="32"/>
    </location>
</feature>
<dbReference type="Proteomes" id="UP000663842">
    <property type="component" value="Unassembled WGS sequence"/>
</dbReference>
<dbReference type="InterPro" id="IPR024977">
    <property type="entry name" value="Apc4-like_WD40_dom"/>
</dbReference>
<comment type="function">
    <text evidence="5">Subunit of TORC1 and TORC2, which regulate cell growth and survival in response to nutrient and hormonal signals.</text>
</comment>
<dbReference type="InterPro" id="IPR019775">
    <property type="entry name" value="WD40_repeat_CS"/>
</dbReference>
<comment type="subcellular location">
    <subcellularLocation>
        <location evidence="5">Cytoplasm</location>
    </subcellularLocation>
</comment>
<accession>A0A818YMY9</accession>
<dbReference type="EMBL" id="CAJNRE010005811">
    <property type="protein sequence ID" value="CAF2049868.1"/>
    <property type="molecule type" value="Genomic_DNA"/>
</dbReference>
<dbReference type="GO" id="GO:0005737">
    <property type="term" value="C:cytoplasm"/>
    <property type="evidence" value="ECO:0007669"/>
    <property type="project" value="UniProtKB-SubCell"/>
</dbReference>
<dbReference type="Proteomes" id="UP000663824">
    <property type="component" value="Unassembled WGS sequence"/>
</dbReference>
<evidence type="ECO:0000313" key="9">
    <source>
        <dbReference type="EMBL" id="CAF2049868.1"/>
    </source>
</evidence>
<feature type="repeat" description="WD" evidence="4">
    <location>
        <begin position="76"/>
        <end position="117"/>
    </location>
</feature>
<dbReference type="InterPro" id="IPR020472">
    <property type="entry name" value="WD40_PAC1"/>
</dbReference>
<dbReference type="Proteomes" id="UP000663856">
    <property type="component" value="Unassembled WGS sequence"/>
</dbReference>
<dbReference type="Proteomes" id="UP000663887">
    <property type="component" value="Unassembled WGS sequence"/>
</dbReference>
<dbReference type="CDD" id="cd00200">
    <property type="entry name" value="WD40"/>
    <property type="match status" value="1"/>
</dbReference>
<comment type="caution">
    <text evidence="12">The sequence shown here is derived from an EMBL/GenBank/DDBJ whole genome shotgun (WGS) entry which is preliminary data.</text>
</comment>
<proteinExistence type="inferred from homology"/>
<dbReference type="GO" id="GO:0031931">
    <property type="term" value="C:TORC1 complex"/>
    <property type="evidence" value="ECO:0007669"/>
    <property type="project" value="UniProtKB-UniRule"/>
</dbReference>
<dbReference type="EMBL" id="CAJOBI010074647">
    <property type="protein sequence ID" value="CAF4472930.1"/>
    <property type="molecule type" value="Genomic_DNA"/>
</dbReference>
<reference evidence="12" key="1">
    <citation type="submission" date="2021-02" db="EMBL/GenBank/DDBJ databases">
        <authorList>
            <person name="Nowell W R."/>
        </authorList>
    </citation>
    <scope>NUCLEOTIDE SEQUENCE</scope>
</reference>
<evidence type="ECO:0000313" key="7">
    <source>
        <dbReference type="EMBL" id="CAF1544116.1"/>
    </source>
</evidence>
<dbReference type="OrthoDB" id="400at2759"/>
<dbReference type="GO" id="GO:0031932">
    <property type="term" value="C:TORC2 complex"/>
    <property type="evidence" value="ECO:0007669"/>
    <property type="project" value="UniProtKB-UniRule"/>
</dbReference>
<dbReference type="EMBL" id="CAJNOW010008751">
    <property type="protein sequence ID" value="CAF1544116.1"/>
    <property type="molecule type" value="Genomic_DNA"/>
</dbReference>
<dbReference type="PANTHER" id="PTHR19842">
    <property type="entry name" value="G BETA-LIKE PROTEIN GBL"/>
    <property type="match status" value="1"/>
</dbReference>
<keyword evidence="2 4" id="KW-0853">WD repeat</keyword>
<dbReference type="PROSITE" id="PS50082">
    <property type="entry name" value="WD_REPEATS_2"/>
    <property type="match status" value="4"/>
</dbReference>
<sequence>MSLSNDNVVLVTAGYDRTIRFWHANTAVVYRTIMHEDSPTNCLAIHPQKTLLAAGSYQHIKMYDLMSNNPNPVMKLDQLQKNIVTLGFSDDKHFMFSGGEDHCVRIWDMRAAKTKAHRQMSFPAAVNCVTLHPNQTELLVGDQDGTIFRWDLTNEKIDTWQKCERYIIDANNPSAIRSTSINRDASMMAAVTSNGDCQIWSMTGFSPQMRVIPRKNFPAHNRYGLKCLFSPDMTLLATTSADGTAKIWRTSDLACLYELKHDRLQNWVWDCAFTSDSVFLLTVCSDGKARLWSTETGNVAKEYIGHQKPVTCLAFDDRTFR</sequence>
<dbReference type="Proteomes" id="UP000681967">
    <property type="component" value="Unassembled WGS sequence"/>
</dbReference>
<keyword evidence="5" id="KW-0963">Cytoplasm</keyword>
<evidence type="ECO:0000256" key="4">
    <source>
        <dbReference type="PROSITE-ProRule" id="PRU00221"/>
    </source>
</evidence>
<evidence type="ECO:0000256" key="3">
    <source>
        <dbReference type="ARBA" id="ARBA00022737"/>
    </source>
</evidence>
<dbReference type="EMBL" id="CAJOBG010007866">
    <property type="protein sequence ID" value="CAF4228794.1"/>
    <property type="molecule type" value="Genomic_DNA"/>
</dbReference>
<gene>
    <name evidence="15" type="ORF">BYL167_LOCUS34226</name>
    <name evidence="8" type="ORF">CJN711_LOCUS30944</name>
    <name evidence="14" type="ORF">GIL414_LOCUS30022</name>
    <name evidence="7" type="ORF">KQP761_LOCUS17167</name>
    <name evidence="9" type="ORF">MBJ925_LOCUS12804</name>
    <name evidence="13" type="ORF">OVN521_LOCUS27857</name>
    <name evidence="16" type="ORF">SMN809_LOCUS33673</name>
    <name evidence="12" type="ORF">UXM345_LOCUS2315</name>
    <name evidence="11" type="ORF">WKI299_LOCUS26199</name>
    <name evidence="10" type="ORF">XDN619_LOCUS13462</name>
</gene>